<dbReference type="PROSITE" id="PS50293">
    <property type="entry name" value="TPR_REGION"/>
    <property type="match status" value="1"/>
</dbReference>
<keyword evidence="11" id="KW-1185">Reference proteome</keyword>
<sequence length="610" mass="67738">MSLRDLATGAACGAQAGSSSSNPLAALSDAILPKRATPATSFRDQAQANSNNGLTPEEEALIQGRFPHQSAALHRAGPSIPPAPPLADSFVNQRQHHQPWPFAHYAPPRIAPEAGAATDVFEAAFRSSKSGSAAPPPYRPLSHMHRQLPPRFFPVPHPAHQFSAPLPQLQDPAAASSDVEEYLKTLEEQGEQLNNLSISDVTEDAVASSPPQDAQEKGSLETAKEKTDASRSFLNTESWEDEFTSFENEDLTALADTTYEFSPSERFVFSGDVEKYFQRWVHSSVERYEFPQRQSKSGLSAKQLLEEGIKHREGGRLTMAIQCFEEALDRPADDCLPKQLRATAWYLLGLTQADSDDDRRAINALQEGLSEWSSESVGERREDNPYLWQSLIALAVSYTNEQEMGKALRNMSDWFTVWRGRHNVDTESGIPASTLHTDGNGADNLLEDLRVAASQNPRDMDVFVMTGILHNLRHEFEEAAIAFRHAITLRPDDPNIWNKLGATLANGGDQDEALRAYRKAVDVNPALIRAWVNVGTAYSNRGEYSKATRYYLKAICMAEEQQASAGAEKERIMPHVWEFLRTSLTSFGRFDLQHLAEARDLQGLRAHFNL</sequence>
<accession>A0A2V3IUP5</accession>
<feature type="region of interest" description="Disordered" evidence="9">
    <location>
        <begin position="128"/>
        <end position="165"/>
    </location>
</feature>
<evidence type="ECO:0000256" key="1">
    <source>
        <dbReference type="ARBA" id="ARBA00004275"/>
    </source>
</evidence>
<feature type="repeat" description="TPR" evidence="8">
    <location>
        <begin position="494"/>
        <end position="527"/>
    </location>
</feature>
<dbReference type="PANTHER" id="PTHR10130">
    <property type="entry name" value="PEROXISOMAL TARGETING SIGNAL 1 RECEPTOR PEX5"/>
    <property type="match status" value="1"/>
</dbReference>
<evidence type="ECO:0000313" key="10">
    <source>
        <dbReference type="EMBL" id="PXF45843.1"/>
    </source>
</evidence>
<evidence type="ECO:0000313" key="11">
    <source>
        <dbReference type="Proteomes" id="UP000247409"/>
    </source>
</evidence>
<comment type="subcellular location">
    <subcellularLocation>
        <location evidence="2">Cytoplasm</location>
    </subcellularLocation>
    <subcellularLocation>
        <location evidence="1">Peroxisome</location>
    </subcellularLocation>
</comment>
<dbReference type="Pfam" id="PF13176">
    <property type="entry name" value="TPR_7"/>
    <property type="match status" value="1"/>
</dbReference>
<dbReference type="GO" id="GO:0005052">
    <property type="term" value="F:peroxisome matrix targeting signal-1 binding"/>
    <property type="evidence" value="ECO:0007669"/>
    <property type="project" value="TreeGrafter"/>
</dbReference>
<dbReference type="STRING" id="448386.A0A2V3IUP5"/>
<reference evidence="10 11" key="1">
    <citation type="journal article" date="2018" name="Mol. Biol. Evol.">
        <title>Analysis of the draft genome of the red seaweed Gracilariopsis chorda provides insights into genome size evolution in Rhodophyta.</title>
        <authorList>
            <person name="Lee J."/>
            <person name="Yang E.C."/>
            <person name="Graf L."/>
            <person name="Yang J.H."/>
            <person name="Qiu H."/>
            <person name="Zel Zion U."/>
            <person name="Chan C.X."/>
            <person name="Stephens T.G."/>
            <person name="Weber A.P.M."/>
            <person name="Boo G.H."/>
            <person name="Boo S.M."/>
            <person name="Kim K.M."/>
            <person name="Shin Y."/>
            <person name="Jung M."/>
            <person name="Lee S.J."/>
            <person name="Yim H.S."/>
            <person name="Lee J.H."/>
            <person name="Bhattacharya D."/>
            <person name="Yoon H.S."/>
        </authorList>
    </citation>
    <scope>NUCLEOTIDE SEQUENCE [LARGE SCALE GENOMIC DNA]</scope>
    <source>
        <strain evidence="10 11">SKKU-2015</strain>
        <tissue evidence="10">Whole body</tissue>
    </source>
</reference>
<keyword evidence="6 8" id="KW-0802">TPR repeat</keyword>
<comment type="similarity">
    <text evidence="3">Belongs to the peroxisomal targeting signal receptor family.</text>
</comment>
<feature type="repeat" description="TPR" evidence="8">
    <location>
        <begin position="528"/>
        <end position="561"/>
    </location>
</feature>
<keyword evidence="7" id="KW-0576">Peroxisome</keyword>
<dbReference type="PANTHER" id="PTHR10130:SF0">
    <property type="entry name" value="GH08708P"/>
    <property type="match status" value="1"/>
</dbReference>
<feature type="repeat" description="TPR" evidence="8">
    <location>
        <begin position="460"/>
        <end position="493"/>
    </location>
</feature>
<dbReference type="EMBL" id="NBIV01000051">
    <property type="protein sequence ID" value="PXF45843.1"/>
    <property type="molecule type" value="Genomic_DNA"/>
</dbReference>
<dbReference type="SUPFAM" id="SSF48452">
    <property type="entry name" value="TPR-like"/>
    <property type="match status" value="1"/>
</dbReference>
<dbReference type="GO" id="GO:0005829">
    <property type="term" value="C:cytosol"/>
    <property type="evidence" value="ECO:0007669"/>
    <property type="project" value="TreeGrafter"/>
</dbReference>
<evidence type="ECO:0000256" key="3">
    <source>
        <dbReference type="ARBA" id="ARBA00005348"/>
    </source>
</evidence>
<evidence type="ECO:0000256" key="7">
    <source>
        <dbReference type="ARBA" id="ARBA00023140"/>
    </source>
</evidence>
<name>A0A2V3IUP5_9FLOR</name>
<dbReference type="SMART" id="SM00028">
    <property type="entry name" value="TPR"/>
    <property type="match status" value="5"/>
</dbReference>
<evidence type="ECO:0000256" key="4">
    <source>
        <dbReference type="ARBA" id="ARBA00022490"/>
    </source>
</evidence>
<dbReference type="Pfam" id="PF13431">
    <property type="entry name" value="TPR_17"/>
    <property type="match status" value="1"/>
</dbReference>
<comment type="caution">
    <text evidence="10">The sequence shown here is derived from an EMBL/GenBank/DDBJ whole genome shotgun (WGS) entry which is preliminary data.</text>
</comment>
<evidence type="ECO:0000256" key="5">
    <source>
        <dbReference type="ARBA" id="ARBA00022737"/>
    </source>
</evidence>
<evidence type="ECO:0000256" key="8">
    <source>
        <dbReference type="PROSITE-ProRule" id="PRU00339"/>
    </source>
</evidence>
<evidence type="ECO:0000256" key="9">
    <source>
        <dbReference type="SAM" id="MobiDB-lite"/>
    </source>
</evidence>
<dbReference type="InterPro" id="IPR019734">
    <property type="entry name" value="TPR_rpt"/>
</dbReference>
<dbReference type="InterPro" id="IPR011990">
    <property type="entry name" value="TPR-like_helical_dom_sf"/>
</dbReference>
<feature type="region of interest" description="Disordered" evidence="9">
    <location>
        <begin position="202"/>
        <end position="233"/>
    </location>
</feature>
<evidence type="ECO:0000256" key="2">
    <source>
        <dbReference type="ARBA" id="ARBA00004496"/>
    </source>
</evidence>
<proteinExistence type="inferred from homology"/>
<keyword evidence="5" id="KW-0677">Repeat</keyword>
<organism evidence="10 11">
    <name type="scientific">Gracilariopsis chorda</name>
    <dbReference type="NCBI Taxonomy" id="448386"/>
    <lineage>
        <taxon>Eukaryota</taxon>
        <taxon>Rhodophyta</taxon>
        <taxon>Florideophyceae</taxon>
        <taxon>Rhodymeniophycidae</taxon>
        <taxon>Gracilariales</taxon>
        <taxon>Gracilariaceae</taxon>
        <taxon>Gracilariopsis</taxon>
    </lineage>
</organism>
<dbReference type="OrthoDB" id="10006023at2759"/>
<keyword evidence="4" id="KW-0963">Cytoplasm</keyword>
<dbReference type="Gene3D" id="1.25.40.10">
    <property type="entry name" value="Tetratricopeptide repeat domain"/>
    <property type="match status" value="1"/>
</dbReference>
<protein>
    <submittedName>
        <fullName evidence="10">Peroxisome biogenesis protein 5</fullName>
    </submittedName>
</protein>
<dbReference type="PROSITE" id="PS50005">
    <property type="entry name" value="TPR"/>
    <property type="match status" value="3"/>
</dbReference>
<dbReference type="GO" id="GO:0005778">
    <property type="term" value="C:peroxisomal membrane"/>
    <property type="evidence" value="ECO:0007669"/>
    <property type="project" value="TreeGrafter"/>
</dbReference>
<dbReference type="Proteomes" id="UP000247409">
    <property type="component" value="Unassembled WGS sequence"/>
</dbReference>
<evidence type="ECO:0000256" key="6">
    <source>
        <dbReference type="ARBA" id="ARBA00022803"/>
    </source>
</evidence>
<dbReference type="InterPro" id="IPR024111">
    <property type="entry name" value="PEX5/PEX5L"/>
</dbReference>
<feature type="compositionally biased region" description="Basic and acidic residues" evidence="9">
    <location>
        <begin position="214"/>
        <end position="229"/>
    </location>
</feature>
<gene>
    <name evidence="10" type="ORF">BWQ96_04380</name>
</gene>
<dbReference type="GO" id="GO:0016560">
    <property type="term" value="P:protein import into peroxisome matrix, docking"/>
    <property type="evidence" value="ECO:0007669"/>
    <property type="project" value="TreeGrafter"/>
</dbReference>
<dbReference type="AlphaFoldDB" id="A0A2V3IUP5"/>